<evidence type="ECO:0000313" key="2">
    <source>
        <dbReference type="Proteomes" id="UP000245469"/>
    </source>
</evidence>
<sequence length="170" mass="17398">MSYEIPGAGGGSFFDPSEGARRAVLVLPVLDAERAADICAMSGVAAVCAPVSGAGVVAVPAPREGVLPGLAGVDAAERLSRMLRGLDVVLLLAEGEQGQEGQVTAQTWRGGQQVPDGRPAGLLLATWPGDVLRLLLGSLEVSEVSGAATSVGRSRWSAVRGMLRARRGRS</sequence>
<accession>A0A315ZX87</accession>
<dbReference type="AlphaFoldDB" id="A0A315ZX87"/>
<keyword evidence="2" id="KW-1185">Reference proteome</keyword>
<dbReference type="OrthoDB" id="5144343at2"/>
<dbReference type="EMBL" id="QGDQ01000023">
    <property type="protein sequence ID" value="PWJ50251.1"/>
    <property type="molecule type" value="Genomic_DNA"/>
</dbReference>
<name>A0A315ZX87_9ACTN</name>
<reference evidence="1 2" key="1">
    <citation type="submission" date="2018-03" db="EMBL/GenBank/DDBJ databases">
        <title>Genomic Encyclopedia of Archaeal and Bacterial Type Strains, Phase II (KMG-II): from individual species to whole genera.</title>
        <authorList>
            <person name="Goeker M."/>
        </authorList>
    </citation>
    <scope>NUCLEOTIDE SEQUENCE [LARGE SCALE GENOMIC DNA]</scope>
    <source>
        <strain evidence="1 2">DSM 44889</strain>
    </source>
</reference>
<evidence type="ECO:0000313" key="1">
    <source>
        <dbReference type="EMBL" id="PWJ50251.1"/>
    </source>
</evidence>
<dbReference type="Proteomes" id="UP000245469">
    <property type="component" value="Unassembled WGS sequence"/>
</dbReference>
<dbReference type="RefSeq" id="WP_109775648.1">
    <property type="nucleotide sequence ID" value="NZ_QGDQ01000023.1"/>
</dbReference>
<gene>
    <name evidence="1" type="ORF">BXY45_12361</name>
</gene>
<protein>
    <submittedName>
        <fullName evidence="1">Uncharacterized protein</fullName>
    </submittedName>
</protein>
<comment type="caution">
    <text evidence="1">The sequence shown here is derived from an EMBL/GenBank/DDBJ whole genome shotgun (WGS) entry which is preliminary data.</text>
</comment>
<organism evidence="1 2">
    <name type="scientific">Quadrisphaera granulorum</name>
    <dbReference type="NCBI Taxonomy" id="317664"/>
    <lineage>
        <taxon>Bacteria</taxon>
        <taxon>Bacillati</taxon>
        <taxon>Actinomycetota</taxon>
        <taxon>Actinomycetes</taxon>
        <taxon>Kineosporiales</taxon>
        <taxon>Kineosporiaceae</taxon>
        <taxon>Quadrisphaera</taxon>
    </lineage>
</organism>
<proteinExistence type="predicted"/>